<dbReference type="RefSeq" id="WP_111159848.1">
    <property type="nucleotide sequence ID" value="NZ_PCDP01000028.1"/>
</dbReference>
<gene>
    <name evidence="3" type="ORF">CPY51_08555</name>
</gene>
<keyword evidence="3" id="KW-0808">Transferase</keyword>
<dbReference type="InterPro" id="IPR034345">
    <property type="entry name" value="Gtt2-like_N"/>
</dbReference>
<dbReference type="CDD" id="cd03182">
    <property type="entry name" value="GST_C_GTT2_like"/>
    <property type="match status" value="1"/>
</dbReference>
<dbReference type="InterPro" id="IPR004045">
    <property type="entry name" value="Glutathione_S-Trfase_N"/>
</dbReference>
<reference evidence="3 4" key="1">
    <citation type="journal article" date="2018" name="Sci. Rep.">
        <title>Rhizobium tumorigenes sp. nov., a novel plant tumorigenic bacterium isolated from cane gall tumors on thornless blackberry.</title>
        <authorList>
            <person name="Kuzmanovi N."/>
            <person name="Smalla K."/>
            <person name="Gronow S."/>
            <person name="PuBawska J."/>
        </authorList>
    </citation>
    <scope>NUCLEOTIDE SEQUENCE [LARGE SCALE GENOMIC DNA]</scope>
    <source>
        <strain evidence="3 4">CCBAU 85046</strain>
    </source>
</reference>
<name>A0A2W4DEF1_9HYPH</name>
<sequence length="228" mass="25063">MKIFDRPGFPNPARIRIVLAEKGLDTKVEFVSVDLIGAEHKQPDFLAKNPSGVLPVLQLDDGTYLSESTAITEYLDNLDGNPTLTGKTPREKGMIHMMQRRAEAELIDAVGIYFHYATPGLGAELQVHKSPDWIGRQEWGNKSGQKALAGMKYFDEVLKTRPYVAGDSFSMADITVYAGLAFADAAGLAIPEDATALTAWRARVAELPSVKNRTGQYFGSEDLRRLGF</sequence>
<dbReference type="EMBL" id="PCDP01000028">
    <property type="protein sequence ID" value="PZM15084.1"/>
    <property type="molecule type" value="Genomic_DNA"/>
</dbReference>
<dbReference type="PANTHER" id="PTHR44051:SF8">
    <property type="entry name" value="GLUTATHIONE S-TRANSFERASE GSTA"/>
    <property type="match status" value="1"/>
</dbReference>
<dbReference type="Pfam" id="PF13409">
    <property type="entry name" value="GST_N_2"/>
    <property type="match status" value="1"/>
</dbReference>
<comment type="caution">
    <text evidence="3">The sequence shown here is derived from an EMBL/GenBank/DDBJ whole genome shotgun (WGS) entry which is preliminary data.</text>
</comment>
<dbReference type="SFLD" id="SFLDS00019">
    <property type="entry name" value="Glutathione_Transferase_(cytos"/>
    <property type="match status" value="1"/>
</dbReference>
<dbReference type="OrthoDB" id="5293590at2"/>
<dbReference type="PROSITE" id="PS50405">
    <property type="entry name" value="GST_CTER"/>
    <property type="match status" value="1"/>
</dbReference>
<dbReference type="InterPro" id="IPR034346">
    <property type="entry name" value="Gtt2-like_C"/>
</dbReference>
<evidence type="ECO:0000313" key="3">
    <source>
        <dbReference type="EMBL" id="PZM15084.1"/>
    </source>
</evidence>
<dbReference type="InterPro" id="IPR004046">
    <property type="entry name" value="GST_C"/>
</dbReference>
<dbReference type="Gene3D" id="1.20.1050.10">
    <property type="match status" value="1"/>
</dbReference>
<dbReference type="SUPFAM" id="SSF47616">
    <property type="entry name" value="GST C-terminal domain-like"/>
    <property type="match status" value="1"/>
</dbReference>
<dbReference type="PANTHER" id="PTHR44051">
    <property type="entry name" value="GLUTATHIONE S-TRANSFERASE-RELATED"/>
    <property type="match status" value="1"/>
</dbReference>
<organism evidence="3 4">
    <name type="scientific">Rhizobium tubonense</name>
    <dbReference type="NCBI Taxonomy" id="484088"/>
    <lineage>
        <taxon>Bacteria</taxon>
        <taxon>Pseudomonadati</taxon>
        <taxon>Pseudomonadota</taxon>
        <taxon>Alphaproteobacteria</taxon>
        <taxon>Hyphomicrobiales</taxon>
        <taxon>Rhizobiaceae</taxon>
        <taxon>Rhizobium/Agrobacterium group</taxon>
        <taxon>Rhizobium</taxon>
    </lineage>
</organism>
<feature type="domain" description="GST C-terminal" evidence="2">
    <location>
        <begin position="88"/>
        <end position="226"/>
    </location>
</feature>
<dbReference type="GO" id="GO:0016740">
    <property type="term" value="F:transferase activity"/>
    <property type="evidence" value="ECO:0007669"/>
    <property type="project" value="UniProtKB-KW"/>
</dbReference>
<protein>
    <submittedName>
        <fullName evidence="3">Glutathione S-transferase</fullName>
    </submittedName>
</protein>
<dbReference type="InterPro" id="IPR036249">
    <property type="entry name" value="Thioredoxin-like_sf"/>
</dbReference>
<accession>A0A2W4DEF1</accession>
<dbReference type="Pfam" id="PF00043">
    <property type="entry name" value="GST_C"/>
    <property type="match status" value="1"/>
</dbReference>
<dbReference type="InterPro" id="IPR040079">
    <property type="entry name" value="Glutathione_S-Trfase"/>
</dbReference>
<dbReference type="AlphaFoldDB" id="A0A2W4DEF1"/>
<dbReference type="SUPFAM" id="SSF52833">
    <property type="entry name" value="Thioredoxin-like"/>
    <property type="match status" value="1"/>
</dbReference>
<dbReference type="Proteomes" id="UP000248925">
    <property type="component" value="Unassembled WGS sequence"/>
</dbReference>
<evidence type="ECO:0000259" key="2">
    <source>
        <dbReference type="PROSITE" id="PS50405"/>
    </source>
</evidence>
<evidence type="ECO:0000259" key="1">
    <source>
        <dbReference type="PROSITE" id="PS50404"/>
    </source>
</evidence>
<feature type="domain" description="GST N-terminal" evidence="1">
    <location>
        <begin position="1"/>
        <end position="83"/>
    </location>
</feature>
<dbReference type="CDD" id="cd03051">
    <property type="entry name" value="GST_N_GTT2_like"/>
    <property type="match status" value="1"/>
</dbReference>
<proteinExistence type="predicted"/>
<evidence type="ECO:0000313" key="4">
    <source>
        <dbReference type="Proteomes" id="UP000248925"/>
    </source>
</evidence>
<dbReference type="PROSITE" id="PS50404">
    <property type="entry name" value="GST_NTER"/>
    <property type="match status" value="1"/>
</dbReference>
<dbReference type="InterPro" id="IPR036282">
    <property type="entry name" value="Glutathione-S-Trfase_C_sf"/>
</dbReference>
<dbReference type="SFLD" id="SFLDG00358">
    <property type="entry name" value="Main_(cytGST)"/>
    <property type="match status" value="1"/>
</dbReference>
<dbReference type="Gene3D" id="3.40.30.10">
    <property type="entry name" value="Glutaredoxin"/>
    <property type="match status" value="1"/>
</dbReference>
<keyword evidence="4" id="KW-1185">Reference proteome</keyword>
<dbReference type="InterPro" id="IPR010987">
    <property type="entry name" value="Glutathione-S-Trfase_C-like"/>
</dbReference>